<evidence type="ECO:0000313" key="1">
    <source>
        <dbReference type="EMBL" id="SHJ03707.1"/>
    </source>
</evidence>
<dbReference type="STRING" id="415425.SAMN05444363_2460"/>
<dbReference type="EMBL" id="FQZI01000004">
    <property type="protein sequence ID" value="SHJ03707.1"/>
    <property type="molecule type" value="Genomic_DNA"/>
</dbReference>
<evidence type="ECO:0000313" key="2">
    <source>
        <dbReference type="Proteomes" id="UP000184488"/>
    </source>
</evidence>
<dbReference type="Proteomes" id="UP000184488">
    <property type="component" value="Unassembled WGS sequence"/>
</dbReference>
<sequence>MIKFKVSIATYTFFEEEATASKQDLRSFHSLIYL</sequence>
<dbReference type="AlphaFoldDB" id="A0A1M6G1C6"/>
<name>A0A1M6G1C6_9FLAO</name>
<gene>
    <name evidence="1" type="ORF">SAMN05444363_2460</name>
</gene>
<accession>A0A1M6G1C6</accession>
<proteinExistence type="predicted"/>
<organism evidence="1 2">
    <name type="scientific">Flavobacterium terrae</name>
    <dbReference type="NCBI Taxonomy" id="415425"/>
    <lineage>
        <taxon>Bacteria</taxon>
        <taxon>Pseudomonadati</taxon>
        <taxon>Bacteroidota</taxon>
        <taxon>Flavobacteriia</taxon>
        <taxon>Flavobacteriales</taxon>
        <taxon>Flavobacteriaceae</taxon>
        <taxon>Flavobacterium</taxon>
    </lineage>
</organism>
<reference evidence="2" key="1">
    <citation type="submission" date="2016-11" db="EMBL/GenBank/DDBJ databases">
        <authorList>
            <person name="Varghese N."/>
            <person name="Submissions S."/>
        </authorList>
    </citation>
    <scope>NUCLEOTIDE SEQUENCE [LARGE SCALE GENOMIC DNA]</scope>
    <source>
        <strain evidence="2">DSM 18829</strain>
    </source>
</reference>
<protein>
    <submittedName>
        <fullName evidence="1">Uncharacterized protein</fullName>
    </submittedName>
</protein>
<keyword evidence="2" id="KW-1185">Reference proteome</keyword>